<proteinExistence type="predicted"/>
<sequence length="292" mass="33605">MKKQLLFALTLFQISFLIAQESLDKLPVDVNSEEGFTVRQVGYMAIFPGCESIDENDKINLQKCVSKELSALLTKELKPFYGQMEKDGYSRAVAKVQFVIDKNGKIVQIEALKGANEDLGIASEMAFERISSKLKKIKPAALKDGTPVNLVFQLPIRLQLEVSFLHEFQWKEMTIATLKEENKIYEIRQDKSKNIKVYEILNGKETFLGKFLSTQEIFNSEPYKSILIRDNQHILLAEKTVKKILYRLYYSTEKPNSIDIFKVVDGEEVWIESILQSEIEGYRNYLAVVLRN</sequence>
<gene>
    <name evidence="2" type="ORF">HU137_02815</name>
</gene>
<evidence type="ECO:0008006" key="4">
    <source>
        <dbReference type="Google" id="ProtNLM"/>
    </source>
</evidence>
<name>A0A838ZRZ0_9FLAO</name>
<dbReference type="Proteomes" id="UP000552241">
    <property type="component" value="Unassembled WGS sequence"/>
</dbReference>
<keyword evidence="3" id="KW-1185">Reference proteome</keyword>
<dbReference type="RefSeq" id="WP_182042287.1">
    <property type="nucleotide sequence ID" value="NZ_JACDZE010000001.1"/>
</dbReference>
<evidence type="ECO:0000313" key="2">
    <source>
        <dbReference type="EMBL" id="MBA5628699.1"/>
    </source>
</evidence>
<organism evidence="2 3">
    <name type="scientific">Moheibacter lacus</name>
    <dbReference type="NCBI Taxonomy" id="2745851"/>
    <lineage>
        <taxon>Bacteria</taxon>
        <taxon>Pseudomonadati</taxon>
        <taxon>Bacteroidota</taxon>
        <taxon>Flavobacteriia</taxon>
        <taxon>Flavobacteriales</taxon>
        <taxon>Weeksellaceae</taxon>
        <taxon>Moheibacter</taxon>
    </lineage>
</organism>
<dbReference type="AlphaFoldDB" id="A0A838ZRZ0"/>
<comment type="caution">
    <text evidence="2">The sequence shown here is derived from an EMBL/GenBank/DDBJ whole genome shotgun (WGS) entry which is preliminary data.</text>
</comment>
<evidence type="ECO:0000313" key="3">
    <source>
        <dbReference type="Proteomes" id="UP000552241"/>
    </source>
</evidence>
<reference evidence="2 3" key="1">
    <citation type="submission" date="2020-07" db="EMBL/GenBank/DDBJ databases">
        <title>Moheibacter lacus sp. nov., a member of the family Flavobacteriaceae isolated from freshwater lake sediment.</title>
        <authorList>
            <person name="Liu Y."/>
        </authorList>
    </citation>
    <scope>NUCLEOTIDE SEQUENCE [LARGE SCALE GENOMIC DNA]</scope>
    <source>
        <strain evidence="2 3">BDHS18</strain>
    </source>
</reference>
<dbReference type="EMBL" id="JACDZE010000001">
    <property type="protein sequence ID" value="MBA5628699.1"/>
    <property type="molecule type" value="Genomic_DNA"/>
</dbReference>
<evidence type="ECO:0000256" key="1">
    <source>
        <dbReference type="SAM" id="SignalP"/>
    </source>
</evidence>
<accession>A0A838ZRZ0</accession>
<feature type="signal peptide" evidence="1">
    <location>
        <begin position="1"/>
        <end position="19"/>
    </location>
</feature>
<feature type="chain" id="PRO_5032310126" description="TonB protein C-terminal" evidence="1">
    <location>
        <begin position="20"/>
        <end position="292"/>
    </location>
</feature>
<protein>
    <recommendedName>
        <fullName evidence="4">TonB protein C-terminal</fullName>
    </recommendedName>
</protein>
<keyword evidence="1" id="KW-0732">Signal</keyword>